<organism evidence="2 3">
    <name type="scientific">Cytobacillus oceanisediminis</name>
    <dbReference type="NCBI Taxonomy" id="665099"/>
    <lineage>
        <taxon>Bacteria</taxon>
        <taxon>Bacillati</taxon>
        <taxon>Bacillota</taxon>
        <taxon>Bacilli</taxon>
        <taxon>Bacillales</taxon>
        <taxon>Bacillaceae</taxon>
        <taxon>Cytobacillus</taxon>
    </lineage>
</organism>
<dbReference type="RefSeq" id="WP_009334805.1">
    <property type="nucleotide sequence ID" value="NZ_CP062790.1"/>
</dbReference>
<dbReference type="SUPFAM" id="SSF63829">
    <property type="entry name" value="Calcium-dependent phosphotriesterase"/>
    <property type="match status" value="1"/>
</dbReference>
<accession>A0ABX3CRD0</accession>
<evidence type="ECO:0000313" key="2">
    <source>
        <dbReference type="EMBL" id="OHX46752.1"/>
    </source>
</evidence>
<feature type="domain" description="Conserved hypothetical protein CHP03032" evidence="1">
    <location>
        <begin position="68"/>
        <end position="253"/>
    </location>
</feature>
<evidence type="ECO:0000259" key="1">
    <source>
        <dbReference type="Pfam" id="PF16261"/>
    </source>
</evidence>
<dbReference type="EMBL" id="MBRJ01000028">
    <property type="protein sequence ID" value="OHX46752.1"/>
    <property type="molecule type" value="Genomic_DNA"/>
</dbReference>
<dbReference type="Proteomes" id="UP000180194">
    <property type="component" value="Unassembled WGS sequence"/>
</dbReference>
<dbReference type="InterPro" id="IPR017481">
    <property type="entry name" value="CHP03032"/>
</dbReference>
<dbReference type="Pfam" id="PF16261">
    <property type="entry name" value="DUF4915"/>
    <property type="match status" value="1"/>
</dbReference>
<gene>
    <name evidence="2" type="ORF">BBV17_21130</name>
</gene>
<protein>
    <recommendedName>
        <fullName evidence="1">Conserved hypothetical protein CHP03032 domain-containing protein</fullName>
    </recommendedName>
</protein>
<name>A0ABX3CRD0_9BACI</name>
<keyword evidence="3" id="KW-1185">Reference proteome</keyword>
<comment type="caution">
    <text evidence="2">The sequence shown here is derived from an EMBL/GenBank/DDBJ whole genome shotgun (WGS) entry which is preliminary data.</text>
</comment>
<reference evidence="2 3" key="1">
    <citation type="submission" date="2016-07" db="EMBL/GenBank/DDBJ databases">
        <title>Bacillus oceanisediminis whole genome.</title>
        <authorList>
            <person name="Pal Y."/>
            <person name="Verma A."/>
            <person name="Mual P."/>
            <person name="Srinivasan K."/>
        </authorList>
    </citation>
    <scope>NUCLEOTIDE SEQUENCE [LARGE SCALE GENOMIC DNA]</scope>
    <source>
        <strain evidence="2 3">Bhandara28</strain>
    </source>
</reference>
<sequence length="272" mass="30441">MLQVKDFNALISCCNQNGGLYHLKRQKGMNTLQIILDIECRGIARYGKGFVVASNEEGIILLDESLNVVNFSHAGKGLDLHGIAISGDFAYLAETKLNCIGIYDLSNGLNRVDEICFSSNRATDICHINDIFIEENSLFVSMFHLPGQFNIGGGVVEYSLKKKKVKNVLYEGISQPHSVMLYKNDLYFCNSEEFSVRKENNILFKCLGYTRGLAVQNETVLIGQSITRHINKLLEKHPNISSDCGVYLLNMNNKLSTFVPIPSLEIYGIIFI</sequence>
<proteinExistence type="predicted"/>
<evidence type="ECO:0000313" key="3">
    <source>
        <dbReference type="Proteomes" id="UP000180194"/>
    </source>
</evidence>